<keyword evidence="3" id="KW-1185">Reference proteome</keyword>
<dbReference type="EMBL" id="ATHL01000076">
    <property type="protein sequence ID" value="EQB15165.1"/>
    <property type="molecule type" value="Genomic_DNA"/>
</dbReference>
<evidence type="ECO:0000313" key="2">
    <source>
        <dbReference type="EMBL" id="EQB15165.1"/>
    </source>
</evidence>
<organism evidence="2 3">
    <name type="scientific">Novosphingobium lindaniclasticum LE124</name>
    <dbReference type="NCBI Taxonomy" id="1096930"/>
    <lineage>
        <taxon>Bacteria</taxon>
        <taxon>Pseudomonadati</taxon>
        <taxon>Pseudomonadota</taxon>
        <taxon>Alphaproteobacteria</taxon>
        <taxon>Sphingomonadales</taxon>
        <taxon>Sphingomonadaceae</taxon>
        <taxon>Novosphingobium</taxon>
    </lineage>
</organism>
<comment type="caution">
    <text evidence="2">The sequence shown here is derived from an EMBL/GenBank/DDBJ whole genome shotgun (WGS) entry which is preliminary data.</text>
</comment>
<keyword evidence="1" id="KW-1133">Transmembrane helix</keyword>
<dbReference type="AlphaFoldDB" id="T0ITI5"/>
<feature type="transmembrane region" description="Helical" evidence="1">
    <location>
        <begin position="16"/>
        <end position="37"/>
    </location>
</feature>
<name>T0ITI5_9SPHN</name>
<accession>T0ITI5</accession>
<sequence>MTRLTPFPQEHRKLDLFTIAGLAAMLWVVLIAIALIVL</sequence>
<dbReference type="PATRIC" id="fig|1096930.3.peg.2191"/>
<dbReference type="Proteomes" id="UP000015527">
    <property type="component" value="Unassembled WGS sequence"/>
</dbReference>
<reference evidence="2 3" key="1">
    <citation type="journal article" date="2013" name="Genome Announc.">
        <title>Genome Sequence of Novosphingobium lindaniclasticum LE124T, Isolated from a Hexachlorocyclohexane Dumpsite.</title>
        <authorList>
            <person name="Saxena A."/>
            <person name="Nayyar N."/>
            <person name="Sangwan N."/>
            <person name="Kumari R."/>
            <person name="Khurana J.P."/>
            <person name="Lal R."/>
        </authorList>
    </citation>
    <scope>NUCLEOTIDE SEQUENCE [LARGE SCALE GENOMIC DNA]</scope>
    <source>
        <strain evidence="2 3">LE124</strain>
    </source>
</reference>
<gene>
    <name evidence="2" type="ORF">L284_11050</name>
</gene>
<evidence type="ECO:0000313" key="3">
    <source>
        <dbReference type="Proteomes" id="UP000015527"/>
    </source>
</evidence>
<protein>
    <submittedName>
        <fullName evidence="2">Uncharacterized protein</fullName>
    </submittedName>
</protein>
<keyword evidence="1" id="KW-0472">Membrane</keyword>
<proteinExistence type="predicted"/>
<evidence type="ECO:0000256" key="1">
    <source>
        <dbReference type="SAM" id="Phobius"/>
    </source>
</evidence>
<keyword evidence="1" id="KW-0812">Transmembrane</keyword>